<feature type="region of interest" description="Disordered" evidence="1">
    <location>
        <begin position="800"/>
        <end position="839"/>
    </location>
</feature>
<dbReference type="Proteomes" id="UP000184191">
    <property type="component" value="Unassembled WGS sequence"/>
</dbReference>
<dbReference type="InterPro" id="IPR051495">
    <property type="entry name" value="Epithelial_Barrier/Signaling"/>
</dbReference>
<dbReference type="InterPro" id="IPR011049">
    <property type="entry name" value="Serralysin-like_metalloprot_C"/>
</dbReference>
<dbReference type="GO" id="GO:0005509">
    <property type="term" value="F:calcium ion binding"/>
    <property type="evidence" value="ECO:0007669"/>
    <property type="project" value="InterPro"/>
</dbReference>
<proteinExistence type="predicted"/>
<dbReference type="SUPFAM" id="SSF51120">
    <property type="entry name" value="beta-Roll"/>
    <property type="match status" value="2"/>
</dbReference>
<dbReference type="RefSeq" id="WP_073200526.1">
    <property type="nucleotide sequence ID" value="NZ_FRBN01000034.1"/>
</dbReference>
<evidence type="ECO:0000313" key="4">
    <source>
        <dbReference type="Proteomes" id="UP000184191"/>
    </source>
</evidence>
<reference evidence="4" key="1">
    <citation type="submission" date="2016-11" db="EMBL/GenBank/DDBJ databases">
        <authorList>
            <person name="Varghese N."/>
            <person name="Submissions S."/>
        </authorList>
    </citation>
    <scope>NUCLEOTIDE SEQUENCE [LARGE SCALE GENOMIC DNA]</scope>
    <source>
        <strain evidence="4">DSM 29327</strain>
    </source>
</reference>
<dbReference type="Gene3D" id="2.150.10.10">
    <property type="entry name" value="Serralysin-like metalloprotease, C-terminal"/>
    <property type="match status" value="2"/>
</dbReference>
<dbReference type="OrthoDB" id="7727094at2"/>
<evidence type="ECO:0000256" key="1">
    <source>
        <dbReference type="SAM" id="MobiDB-lite"/>
    </source>
</evidence>
<dbReference type="PANTHER" id="PTHR13802">
    <property type="entry name" value="MUCIN 4-RELATED"/>
    <property type="match status" value="1"/>
</dbReference>
<organism evidence="3 4">
    <name type="scientific">Roseovarius marisflavi</name>
    <dbReference type="NCBI Taxonomy" id="1054996"/>
    <lineage>
        <taxon>Bacteria</taxon>
        <taxon>Pseudomonadati</taxon>
        <taxon>Pseudomonadota</taxon>
        <taxon>Alphaproteobacteria</taxon>
        <taxon>Rhodobacterales</taxon>
        <taxon>Roseobacteraceae</taxon>
        <taxon>Roseovarius</taxon>
    </lineage>
</organism>
<dbReference type="Gene3D" id="1.10.1330.10">
    <property type="entry name" value="Dockerin domain"/>
    <property type="match status" value="1"/>
</dbReference>
<dbReference type="PANTHER" id="PTHR13802:SF59">
    <property type="entry name" value="SUSHI DOMAIN-CONTAINING PROTEIN 2"/>
    <property type="match status" value="1"/>
</dbReference>
<feature type="compositionally biased region" description="Low complexity" evidence="1">
    <location>
        <begin position="1209"/>
        <end position="1221"/>
    </location>
</feature>
<dbReference type="Pfam" id="PF00353">
    <property type="entry name" value="HemolysinCabind"/>
    <property type="match status" value="4"/>
</dbReference>
<sequence>MPTFTLSGFQVNRNSADTVTGVFAVDLNIVVPDGQETFTYNVIQTFPDDIPEVEINASEISATASGAGVPVPGGTASLPDNSYTYLGFIESSEGIHTVLIIEIQEDDGSLIELIYQIGGAPLTIPTTLAEFAALEASVDSIANFGPASGAFAEGATIDFNLLDNTVKDTNPTITGTAGDDALNGTEADDYIATGNATPAGDMVTGSTGNDTIDMWGNDGVNGSVQLDYSGMAGPLTVNIDGGANTGSVVKGADGTDTLLGVVQPLEAGWVNGGLGIVGTAAGDTFNLTPEGDQWMSVRGGHGADSYNINGTGLVRLDFRDAIQGIDVNLATGAIADDGFGNAETIGGTAPLWEVFGSSGNDIFTGSTGGDSYRYLGGSNTLDGGLGFDRLRYDTATVASVNIDATAGTATGTLTGGGTFTDTISGFERLRGSNGADQITGEAGMDNRFEGRGGADTFVHVGGNDTISDFDPNSETLIVRVAGLDQAGFDFALNNSVSDTPNGVFVDFGGGSTVLFAGRTLAEMGGANVQFLPSGGGNLVAGTNGNDNLDGTAEDDLILTGDNLIGDNVNGSAGNDTIDFTGITADPGGFVTVEYSGIGTTINVLIDGGANTGSVIKTGLGVDTFINVELPLFAGWTSGGLSIGGTSGADTFDVSIAGEQWMSIRPGDGVDTILIGGDPSLVRLDMRDGFGIDVDLANGTINDDGFGNAETIGGTAPLWEVFGSFGADIFAGSTGGDSYRYLGGSNTLDGGLGFDRLRYDTTTVASVNIDASAGTTGTVMGTLTGGGTFTDTISGFERFRGSQGNDSFIGSSESERFEAGPGNDTISAGGGNDTLEGGEGDATLNGGTGSDIFFVGNGRTVIEDFNDAEDSLDFSVSGLGVIASNTALANAFDNAGETTVDLGNGNALVFSNLTVAEAAALADPNVAAPPPPPPTPIAWTVGDPHLLTLDGVGYDFHAVGEFVLLRGVAGSTFDGFEVQSRMGPILDNLGDPVPNVSANIAIATRLGNGAEVMIDAADASPLSIGGVATVMADGEAINVGNDLIVRDGSMYTVVFAGADGTVGAGDARINVIVRDGFVDLSVQISTDMAGAVEGLLGDGNGNPDDDIARADGTVLERPLAFDDLYGGFRDDWRVTTDVQSLFTYDAGETLEGFYDPGAPGGVLGVDDFDTAAVAAARTLVENAGLTPGTLAYENALIDVLLTQDETFIESSSSPTASAPENTGSAGTLDVGETRITFGVSLVDEAGGGIGGAVVNFSAGGAPILGQAAGTPGAYNLRLGSSTGEGVVDAVRDYDAGTDPNINVSDALDALRLAVGLEPSFGPANAMDFIAADIDQSGTVNVTDALDILRFAVGLETGNTPKWVFLDDAQDLSGTDRTNVQYETGANSGVISDGGGLQLTGILLGNLGAEV</sequence>
<accession>A0A1M7D428</accession>
<dbReference type="PROSITE" id="PS51233">
    <property type="entry name" value="VWFD"/>
    <property type="match status" value="1"/>
</dbReference>
<feature type="domain" description="VWFD" evidence="2">
    <location>
        <begin position="935"/>
        <end position="1139"/>
    </location>
</feature>
<dbReference type="InterPro" id="IPR001343">
    <property type="entry name" value="Hemolysn_Ca-bd"/>
</dbReference>
<dbReference type="STRING" id="1054996.SAMN05444414_1346"/>
<feature type="region of interest" description="Disordered" evidence="1">
    <location>
        <begin position="1209"/>
        <end position="1228"/>
    </location>
</feature>
<feature type="compositionally biased region" description="Polar residues" evidence="1">
    <location>
        <begin position="801"/>
        <end position="811"/>
    </location>
</feature>
<evidence type="ECO:0000259" key="2">
    <source>
        <dbReference type="PROSITE" id="PS51233"/>
    </source>
</evidence>
<protein>
    <submittedName>
        <fullName evidence="3">von Willebrand factor type D domain-containing protein</fullName>
    </submittedName>
</protein>
<dbReference type="InterPro" id="IPR036439">
    <property type="entry name" value="Dockerin_dom_sf"/>
</dbReference>
<dbReference type="InterPro" id="IPR001846">
    <property type="entry name" value="VWF_type-D"/>
</dbReference>
<dbReference type="Pfam" id="PF00094">
    <property type="entry name" value="VWD"/>
    <property type="match status" value="1"/>
</dbReference>
<gene>
    <name evidence="3" type="ORF">SAMN05444414_1346</name>
</gene>
<name>A0A1M7D428_9RHOB</name>
<dbReference type="EMBL" id="FRBN01000034">
    <property type="protein sequence ID" value="SHL74147.1"/>
    <property type="molecule type" value="Genomic_DNA"/>
</dbReference>
<dbReference type="GO" id="GO:0000272">
    <property type="term" value="P:polysaccharide catabolic process"/>
    <property type="evidence" value="ECO:0007669"/>
    <property type="project" value="InterPro"/>
</dbReference>
<evidence type="ECO:0000313" key="3">
    <source>
        <dbReference type="EMBL" id="SHL74147.1"/>
    </source>
</evidence>
<keyword evidence="4" id="KW-1185">Reference proteome</keyword>
<dbReference type="SMART" id="SM00216">
    <property type="entry name" value="VWD"/>
    <property type="match status" value="1"/>
</dbReference>